<keyword evidence="1" id="KW-1133">Transmembrane helix</keyword>
<dbReference type="PATRIC" id="fig|1235802.3.peg.5217"/>
<feature type="transmembrane region" description="Helical" evidence="1">
    <location>
        <begin position="164"/>
        <end position="182"/>
    </location>
</feature>
<keyword evidence="1" id="KW-0812">Transmembrane</keyword>
<gene>
    <name evidence="2" type="ORF">C823_04953</name>
</gene>
<feature type="transmembrane region" description="Helical" evidence="1">
    <location>
        <begin position="93"/>
        <end position="111"/>
    </location>
</feature>
<dbReference type="Proteomes" id="UP000012589">
    <property type="component" value="Unassembled WGS sequence"/>
</dbReference>
<dbReference type="EMBL" id="AQFT01000142">
    <property type="protein sequence ID" value="EMZ20539.1"/>
    <property type="molecule type" value="Genomic_DNA"/>
</dbReference>
<feature type="transmembrane region" description="Helical" evidence="1">
    <location>
        <begin position="12"/>
        <end position="28"/>
    </location>
</feature>
<feature type="transmembrane region" description="Helical" evidence="1">
    <location>
        <begin position="244"/>
        <end position="261"/>
    </location>
</feature>
<feature type="transmembrane region" description="Helical" evidence="1">
    <location>
        <begin position="268"/>
        <end position="290"/>
    </location>
</feature>
<feature type="transmembrane region" description="Helical" evidence="1">
    <location>
        <begin position="132"/>
        <end position="152"/>
    </location>
</feature>
<evidence type="ECO:0000313" key="3">
    <source>
        <dbReference type="Proteomes" id="UP000012589"/>
    </source>
</evidence>
<keyword evidence="3" id="KW-1185">Reference proteome</keyword>
<feature type="transmembrane region" description="Helical" evidence="1">
    <location>
        <begin position="210"/>
        <end position="232"/>
    </location>
</feature>
<accession>N2A878</accession>
<feature type="transmembrane region" description="Helical" evidence="1">
    <location>
        <begin position="296"/>
        <end position="317"/>
    </location>
</feature>
<protein>
    <submittedName>
        <fullName evidence="2">Uncharacterized protein</fullName>
    </submittedName>
</protein>
<reference evidence="2 3" key="1">
    <citation type="journal article" date="2014" name="Genome Announc.">
        <title>Draft genome sequences of the altered schaedler flora, a defined bacterial community from gnotobiotic mice.</title>
        <authorList>
            <person name="Wannemuehler M.J."/>
            <person name="Overstreet A.M."/>
            <person name="Ward D.V."/>
            <person name="Phillips G.J."/>
        </authorList>
    </citation>
    <scope>NUCLEOTIDE SEQUENCE [LARGE SCALE GENOMIC DNA]</scope>
    <source>
        <strain evidence="2 3">ASF492</strain>
    </source>
</reference>
<evidence type="ECO:0000256" key="1">
    <source>
        <dbReference type="SAM" id="Phobius"/>
    </source>
</evidence>
<dbReference type="eggNOG" id="ENOG5034556">
    <property type="taxonomic scope" value="Bacteria"/>
</dbReference>
<name>N2A878_9FIRM</name>
<comment type="caution">
    <text evidence="2">The sequence shown here is derived from an EMBL/GenBank/DDBJ whole genome shotgun (WGS) entry which is preliminary data.</text>
</comment>
<keyword evidence="1" id="KW-0472">Membrane</keyword>
<evidence type="ECO:0000313" key="2">
    <source>
        <dbReference type="EMBL" id="EMZ20539.1"/>
    </source>
</evidence>
<dbReference type="HOGENOM" id="CLU_613560_0_0_9"/>
<feature type="transmembrane region" description="Helical" evidence="1">
    <location>
        <begin position="34"/>
        <end position="52"/>
    </location>
</feature>
<feature type="transmembrane region" description="Helical" evidence="1">
    <location>
        <begin position="64"/>
        <end position="87"/>
    </location>
</feature>
<organism evidence="2 3">
    <name type="scientific">Eubacterium plexicaudatum ASF492</name>
    <dbReference type="NCBI Taxonomy" id="1235802"/>
    <lineage>
        <taxon>Bacteria</taxon>
        <taxon>Bacillati</taxon>
        <taxon>Bacillota</taxon>
        <taxon>Clostridia</taxon>
        <taxon>Eubacteriales</taxon>
        <taxon>Eubacteriaceae</taxon>
        <taxon>Eubacterium</taxon>
    </lineage>
</organism>
<feature type="transmembrane region" description="Helical" evidence="1">
    <location>
        <begin position="351"/>
        <end position="370"/>
    </location>
</feature>
<dbReference type="AlphaFoldDB" id="N2A878"/>
<sequence length="446" mass="52279">MDSIQIIIKKYRVVIFGIIIVLCLKNANKSNLSTVLELFSFILAFGCNAIIVKPEEKYKKIVNGVTALPVMYSLFCLFNVDFVYAALEILYNYPAGVVAYIELVAVLPPLLAYIEKKKCEFDADDSYMKWNLIFNLAGTIGPLVMFYIARSVIPDFQVLRDMELEALVCLFVPVCAAFVFLYQREEQQQSEDVRDHDPSIRWINQIINMLHLFNTYLLAIISSIYVIMYTMYCRIHNIQLEIHFYYFVFLQLTLLFFYLLALKPNEYLFFIMLVDVPAILLSSIYWLSWFKLTDSLILGELVFIIMNVTLFTVLIMFRDKILIKSDTGPDEGYKKIFKCGRTSIWVRNKSGIYFISAVFVVLAYGFLWLFPMTTQRVAALEAEKYVREICVDTEFNTEKLIENMRKKEMYDSSNDDYNKNDYMDYINDRFHDELIEKNILEGHKKF</sequence>
<proteinExistence type="predicted"/>